<dbReference type="EMBL" id="BBMT01000016">
    <property type="protein sequence ID" value="GAL37355.1"/>
    <property type="molecule type" value="Genomic_DNA"/>
</dbReference>
<dbReference type="GO" id="GO:0000976">
    <property type="term" value="F:transcription cis-regulatory region binding"/>
    <property type="evidence" value="ECO:0007669"/>
    <property type="project" value="TreeGrafter"/>
</dbReference>
<proteinExistence type="predicted"/>
<dbReference type="Proteomes" id="UP000029224">
    <property type="component" value="Unassembled WGS sequence"/>
</dbReference>
<evidence type="ECO:0000313" key="3">
    <source>
        <dbReference type="EMBL" id="GAL37355.1"/>
    </source>
</evidence>
<name>A0A090TBM7_9VIBR</name>
<evidence type="ECO:0000259" key="2">
    <source>
        <dbReference type="Pfam" id="PF12625"/>
    </source>
</evidence>
<keyword evidence="4" id="KW-1185">Reference proteome</keyword>
<dbReference type="GO" id="GO:0005829">
    <property type="term" value="C:cytosol"/>
    <property type="evidence" value="ECO:0007669"/>
    <property type="project" value="TreeGrafter"/>
</dbReference>
<reference evidence="3 4" key="1">
    <citation type="submission" date="2014-09" db="EMBL/GenBank/DDBJ databases">
        <title>Vibrio maritimus JCM 19240. (C210) whole genome shotgun sequence.</title>
        <authorList>
            <person name="Sawabe T."/>
            <person name="Meirelles P."/>
            <person name="Nakanishi M."/>
            <person name="Sayaka M."/>
            <person name="Hattori M."/>
            <person name="Ohkuma M."/>
        </authorList>
    </citation>
    <scope>NUCLEOTIDE SEQUENCE [LARGE SCALE GENOMIC DNA]</scope>
    <source>
        <strain evidence="3 4">JCM 19240</strain>
    </source>
</reference>
<evidence type="ECO:0000256" key="1">
    <source>
        <dbReference type="ARBA" id="ARBA00023125"/>
    </source>
</evidence>
<dbReference type="PANTHER" id="PTHR47894">
    <property type="entry name" value="HTH-TYPE TRANSCRIPTIONAL REGULATOR GADX"/>
    <property type="match status" value="1"/>
</dbReference>
<dbReference type="PANTHER" id="PTHR47894:SF1">
    <property type="entry name" value="HTH-TYPE TRANSCRIPTIONAL REGULATOR VQSM"/>
    <property type="match status" value="1"/>
</dbReference>
<dbReference type="AlphaFoldDB" id="A0A090TBM7"/>
<protein>
    <submittedName>
        <fullName evidence="3">Transcriptional regulator AraC family</fullName>
    </submittedName>
</protein>
<evidence type="ECO:0000313" key="4">
    <source>
        <dbReference type="Proteomes" id="UP000029224"/>
    </source>
</evidence>
<accession>A0A090TBM7</accession>
<dbReference type="GO" id="GO:0003700">
    <property type="term" value="F:DNA-binding transcription factor activity"/>
    <property type="evidence" value="ECO:0007669"/>
    <property type="project" value="TreeGrafter"/>
</dbReference>
<dbReference type="Pfam" id="PF12625">
    <property type="entry name" value="Arabinose_bd"/>
    <property type="match status" value="1"/>
</dbReference>
<feature type="domain" description="HTH-type transcriptional regulator AraC-type N-terminal" evidence="2">
    <location>
        <begin position="10"/>
        <end position="98"/>
    </location>
</feature>
<dbReference type="Gene3D" id="1.10.10.60">
    <property type="entry name" value="Homeodomain-like"/>
    <property type="match status" value="1"/>
</dbReference>
<gene>
    <name evidence="3" type="ORF">JCM19240_3217</name>
</gene>
<organism evidence="3 4">
    <name type="scientific">Vibrio maritimus</name>
    <dbReference type="NCBI Taxonomy" id="990268"/>
    <lineage>
        <taxon>Bacteria</taxon>
        <taxon>Pseudomonadati</taxon>
        <taxon>Pseudomonadota</taxon>
        <taxon>Gammaproteobacteria</taxon>
        <taxon>Vibrionales</taxon>
        <taxon>Vibrionaceae</taxon>
        <taxon>Vibrio</taxon>
    </lineage>
</organism>
<comment type="caution">
    <text evidence="3">The sequence shown here is derived from an EMBL/GenBank/DDBJ whole genome shotgun (WGS) entry which is preliminary data.</text>
</comment>
<keyword evidence="1" id="KW-0238">DNA-binding</keyword>
<dbReference type="InterPro" id="IPR032687">
    <property type="entry name" value="AraC-type_N"/>
</dbReference>
<sequence>MNASEYWQVEDDGERCCLTLSIESLHDYPTAAIERSMSAMVTWARMLSAHPLPLTNAKFRYLAPHYVEKYKTVFGESVEFHCAEYQLMFESKWLNLPIASSSEYLKTIMEETAQSHLETLKQTQSIHQLVNNLVLNGLKTGKLLSVDMVAQQLHISRQTLYRKLEKENTSFQSILDDTRKKLAARC</sequence>
<reference evidence="3 4" key="2">
    <citation type="submission" date="2014-09" db="EMBL/GenBank/DDBJ databases">
        <authorList>
            <consortium name="NBRP consortium"/>
            <person name="Sawabe T."/>
            <person name="Meirelles P."/>
            <person name="Nakanishi M."/>
            <person name="Sayaka M."/>
            <person name="Hattori M."/>
            <person name="Ohkuma M."/>
        </authorList>
    </citation>
    <scope>NUCLEOTIDE SEQUENCE [LARGE SCALE GENOMIC DNA]</scope>
    <source>
        <strain evidence="3 4">JCM 19240</strain>
    </source>
</reference>